<dbReference type="Proteomes" id="UP000008206">
    <property type="component" value="Chromosome"/>
</dbReference>
<dbReference type="eggNOG" id="ENOG50321FB">
    <property type="taxonomic scope" value="Bacteria"/>
</dbReference>
<evidence type="ECO:0000313" key="2">
    <source>
        <dbReference type="Proteomes" id="UP000008206"/>
    </source>
</evidence>
<dbReference type="EMBL" id="CP002198">
    <property type="protein sequence ID" value="ADN16673.1"/>
    <property type="molecule type" value="Genomic_DNA"/>
</dbReference>
<evidence type="ECO:0008006" key="3">
    <source>
        <dbReference type="Google" id="ProtNLM"/>
    </source>
</evidence>
<dbReference type="AlphaFoldDB" id="E0UFH9"/>
<proteinExistence type="predicted"/>
<protein>
    <recommendedName>
        <fullName evidence="3">Isopropylmalate/homocitrate/citramalate synthase</fullName>
    </recommendedName>
</protein>
<gene>
    <name evidence="1" type="ordered locus">Cyan7822_4770</name>
</gene>
<dbReference type="OrthoDB" id="426986at2"/>
<dbReference type="KEGG" id="cyj:Cyan7822_4770"/>
<keyword evidence="2" id="KW-1185">Reference proteome</keyword>
<name>E0UFH9_GLOV7</name>
<dbReference type="HOGENOM" id="CLU_163892_1_0_3"/>
<dbReference type="Pfam" id="PF23856">
    <property type="entry name" value="DUF7219"/>
    <property type="match status" value="1"/>
</dbReference>
<organism evidence="1 2">
    <name type="scientific">Gloeothece verrucosa (strain PCC 7822)</name>
    <name type="common">Cyanothece sp. (strain PCC 7822)</name>
    <dbReference type="NCBI Taxonomy" id="497965"/>
    <lineage>
        <taxon>Bacteria</taxon>
        <taxon>Bacillati</taxon>
        <taxon>Cyanobacteriota</taxon>
        <taxon>Cyanophyceae</taxon>
        <taxon>Oscillatoriophycideae</taxon>
        <taxon>Chroococcales</taxon>
        <taxon>Aphanothecaceae</taxon>
        <taxon>Gloeothece</taxon>
        <taxon>Gloeothece verrucosa</taxon>
    </lineage>
</organism>
<dbReference type="RefSeq" id="WP_013324713.1">
    <property type="nucleotide sequence ID" value="NC_014501.1"/>
</dbReference>
<reference evidence="2" key="1">
    <citation type="journal article" date="2011" name="MBio">
        <title>Novel metabolic attributes of the genus Cyanothece, comprising a group of unicellular nitrogen-fixing Cyanobacteria.</title>
        <authorList>
            <person name="Bandyopadhyay A."/>
            <person name="Elvitigala T."/>
            <person name="Welsh E."/>
            <person name="Stockel J."/>
            <person name="Liberton M."/>
            <person name="Min H."/>
            <person name="Sherman L.A."/>
            <person name="Pakrasi H.B."/>
        </authorList>
    </citation>
    <scope>NUCLEOTIDE SEQUENCE [LARGE SCALE GENOMIC DNA]</scope>
    <source>
        <strain evidence="2">PCC 7822</strain>
    </source>
</reference>
<dbReference type="InterPro" id="IPR055643">
    <property type="entry name" value="DUF7219"/>
</dbReference>
<sequence length="92" mass="10669">MNQPEKKADKKLKNTERDLFLYPITGYRGLFSPEKLLLNANLQEFAQRVSYLVGLHTNGKLSTGEVYKQLDHLWIQLQKSKEATGIDDFEQK</sequence>
<accession>E0UFH9</accession>
<evidence type="ECO:0000313" key="1">
    <source>
        <dbReference type="EMBL" id="ADN16673.1"/>
    </source>
</evidence>
<dbReference type="STRING" id="497965.Cyan7822_4770"/>